<dbReference type="PROSITE" id="PS50089">
    <property type="entry name" value="ZF_RING_2"/>
    <property type="match status" value="1"/>
</dbReference>
<comment type="catalytic activity">
    <reaction evidence="1">
        <text>S-ubiquitinyl-[E2 ubiquitin-conjugating enzyme]-L-cysteine + [acceptor protein]-L-lysine = [E2 ubiquitin-conjugating enzyme]-L-cysteine + N(6)-ubiquitinyl-[acceptor protein]-L-lysine.</text>
        <dbReference type="EC" id="2.3.2.27"/>
    </reaction>
</comment>
<dbReference type="SMART" id="SM00184">
    <property type="entry name" value="RING"/>
    <property type="match status" value="1"/>
</dbReference>
<dbReference type="InterPro" id="IPR001841">
    <property type="entry name" value="Znf_RING"/>
</dbReference>
<accession>A0ABQ9KPQ7</accession>
<feature type="domain" description="RING-type" evidence="12">
    <location>
        <begin position="106"/>
        <end position="148"/>
    </location>
</feature>
<evidence type="ECO:0000256" key="11">
    <source>
        <dbReference type="SAM" id="Phobius"/>
    </source>
</evidence>
<dbReference type="PANTHER" id="PTHR46913">
    <property type="entry name" value="RING-H2 FINGER PROTEIN ATL16"/>
    <property type="match status" value="1"/>
</dbReference>
<dbReference type="CDD" id="cd16461">
    <property type="entry name" value="RING-H2_EL5-like"/>
    <property type="match status" value="1"/>
</dbReference>
<evidence type="ECO:0000256" key="9">
    <source>
        <dbReference type="PROSITE-ProRule" id="PRU00175"/>
    </source>
</evidence>
<dbReference type="InterPro" id="IPR044600">
    <property type="entry name" value="ATL1/ATL16-like"/>
</dbReference>
<keyword evidence="4" id="KW-0808">Transferase</keyword>
<gene>
    <name evidence="13" type="ORF">P3X46_028232</name>
</gene>
<dbReference type="Pfam" id="PF13639">
    <property type="entry name" value="zf-RING_2"/>
    <property type="match status" value="1"/>
</dbReference>
<keyword evidence="11" id="KW-0812">Transmembrane</keyword>
<name>A0ABQ9KPQ7_HEVBR</name>
<keyword evidence="11" id="KW-0472">Membrane</keyword>
<evidence type="ECO:0000256" key="8">
    <source>
        <dbReference type="ARBA" id="ARBA00022833"/>
    </source>
</evidence>
<evidence type="ECO:0000313" key="14">
    <source>
        <dbReference type="Proteomes" id="UP001174677"/>
    </source>
</evidence>
<feature type="transmembrane region" description="Helical" evidence="11">
    <location>
        <begin position="28"/>
        <end position="52"/>
    </location>
</feature>
<dbReference type="InterPro" id="IPR013083">
    <property type="entry name" value="Znf_RING/FYVE/PHD"/>
</dbReference>
<evidence type="ECO:0000256" key="10">
    <source>
        <dbReference type="SAM" id="MobiDB-lite"/>
    </source>
</evidence>
<dbReference type="Proteomes" id="UP001174677">
    <property type="component" value="Chromosome 16"/>
</dbReference>
<keyword evidence="7" id="KW-0833">Ubl conjugation pathway</keyword>
<evidence type="ECO:0000256" key="2">
    <source>
        <dbReference type="ARBA" id="ARBA00004906"/>
    </source>
</evidence>
<comment type="pathway">
    <text evidence="2">Protein modification; protein ubiquitination.</text>
</comment>
<keyword evidence="8" id="KW-0862">Zinc</keyword>
<evidence type="ECO:0000256" key="7">
    <source>
        <dbReference type="ARBA" id="ARBA00022786"/>
    </source>
</evidence>
<reference evidence="13" key="1">
    <citation type="journal article" date="2023" name="Plant Biotechnol. J.">
        <title>Chromosome-level wild Hevea brasiliensis genome provides new tools for genomic-assisted breeding and valuable loci to elevate rubber yield.</title>
        <authorList>
            <person name="Cheng H."/>
            <person name="Song X."/>
            <person name="Hu Y."/>
            <person name="Wu T."/>
            <person name="Yang Q."/>
            <person name="An Z."/>
            <person name="Feng S."/>
            <person name="Deng Z."/>
            <person name="Wu W."/>
            <person name="Zeng X."/>
            <person name="Tu M."/>
            <person name="Wang X."/>
            <person name="Huang H."/>
        </authorList>
    </citation>
    <scope>NUCLEOTIDE SEQUENCE</scope>
    <source>
        <strain evidence="13">MT/VB/25A 57/8</strain>
    </source>
</reference>
<evidence type="ECO:0000256" key="6">
    <source>
        <dbReference type="ARBA" id="ARBA00022771"/>
    </source>
</evidence>
<keyword evidence="6 9" id="KW-0863">Zinc-finger</keyword>
<proteinExistence type="predicted"/>
<feature type="compositionally biased region" description="Basic and acidic residues" evidence="10">
    <location>
        <begin position="200"/>
        <end position="248"/>
    </location>
</feature>
<comment type="caution">
    <text evidence="13">The sequence shown here is derived from an EMBL/GenBank/DDBJ whole genome shotgun (WGS) entry which is preliminary data.</text>
</comment>
<evidence type="ECO:0000259" key="12">
    <source>
        <dbReference type="PROSITE" id="PS50089"/>
    </source>
</evidence>
<protein>
    <recommendedName>
        <fullName evidence="3">RING-type E3 ubiquitin transferase</fullName>
        <ecNumber evidence="3">2.3.2.27</ecNumber>
    </recommendedName>
</protein>
<dbReference type="PANTHER" id="PTHR46913:SF23">
    <property type="entry name" value="E3 UBIQUITIN-PROTEIN LIGASE RHA4A-RELATED"/>
    <property type="match status" value="1"/>
</dbReference>
<evidence type="ECO:0000256" key="1">
    <source>
        <dbReference type="ARBA" id="ARBA00000900"/>
    </source>
</evidence>
<dbReference type="Gene3D" id="3.30.40.10">
    <property type="entry name" value="Zinc/RING finger domain, C3HC4 (zinc finger)"/>
    <property type="match status" value="1"/>
</dbReference>
<organism evidence="13 14">
    <name type="scientific">Hevea brasiliensis</name>
    <name type="common">Para rubber tree</name>
    <name type="synonym">Siphonia brasiliensis</name>
    <dbReference type="NCBI Taxonomy" id="3981"/>
    <lineage>
        <taxon>Eukaryota</taxon>
        <taxon>Viridiplantae</taxon>
        <taxon>Streptophyta</taxon>
        <taxon>Embryophyta</taxon>
        <taxon>Tracheophyta</taxon>
        <taxon>Spermatophyta</taxon>
        <taxon>Magnoliopsida</taxon>
        <taxon>eudicotyledons</taxon>
        <taxon>Gunneridae</taxon>
        <taxon>Pentapetalae</taxon>
        <taxon>rosids</taxon>
        <taxon>fabids</taxon>
        <taxon>Malpighiales</taxon>
        <taxon>Euphorbiaceae</taxon>
        <taxon>Crotonoideae</taxon>
        <taxon>Micrandreae</taxon>
        <taxon>Hevea</taxon>
    </lineage>
</organism>
<evidence type="ECO:0000256" key="4">
    <source>
        <dbReference type="ARBA" id="ARBA00022679"/>
    </source>
</evidence>
<keyword evidence="5" id="KW-0479">Metal-binding</keyword>
<dbReference type="EC" id="2.3.2.27" evidence="3"/>
<dbReference type="EMBL" id="JARPOI010000016">
    <property type="protein sequence ID" value="KAJ9145904.1"/>
    <property type="molecule type" value="Genomic_DNA"/>
</dbReference>
<keyword evidence="11" id="KW-1133">Transmembrane helix</keyword>
<sequence>MSHSKQESPNCCSTLSSSSSVASTELKLYQTFIFSVPIFFTFILFFLFYLFYLRRRRVDWASVRMRANPRDNNDIFRAELGLKKELREMLPIIVYKESFSVRDTQCPVCLGDYQAEDKLQQIPACGHTFHMECIDSWLANHTTCPLCRLSLIASAKVPSELPNGQAETGQDPSVASHGDETSVQSRPADSCGESQSTRLSEPRNEDPRTLHSSAEEEERRSERADEGTEFVDARNVPEEHDNIRRSSA</sequence>
<feature type="compositionally biased region" description="Polar residues" evidence="10">
    <location>
        <begin position="181"/>
        <end position="199"/>
    </location>
</feature>
<evidence type="ECO:0000256" key="3">
    <source>
        <dbReference type="ARBA" id="ARBA00012483"/>
    </source>
</evidence>
<evidence type="ECO:0000256" key="5">
    <source>
        <dbReference type="ARBA" id="ARBA00022723"/>
    </source>
</evidence>
<evidence type="ECO:0000313" key="13">
    <source>
        <dbReference type="EMBL" id="KAJ9145904.1"/>
    </source>
</evidence>
<feature type="region of interest" description="Disordered" evidence="10">
    <location>
        <begin position="160"/>
        <end position="248"/>
    </location>
</feature>
<dbReference type="SUPFAM" id="SSF57850">
    <property type="entry name" value="RING/U-box"/>
    <property type="match status" value="1"/>
</dbReference>
<keyword evidence="14" id="KW-1185">Reference proteome</keyword>